<protein>
    <recommendedName>
        <fullName evidence="4">Glycosyltransferase RgtA/B/C/D-like domain-containing protein</fullName>
    </recommendedName>
</protein>
<feature type="transmembrane region" description="Helical" evidence="1">
    <location>
        <begin position="225"/>
        <end position="244"/>
    </location>
</feature>
<comment type="caution">
    <text evidence="2">The sequence shown here is derived from an EMBL/GenBank/DDBJ whole genome shotgun (WGS) entry which is preliminary data.</text>
</comment>
<sequence>MKRFIWPTVCFLCIVVYYTVIVENSQNIPFADDLAIMANLYDIHVATTPSDVVATLLSYHNEHRILLPRLVIMALAKLNGGIVDIQWWIWAGNSLLLLIGYVFYRVFANYQKPFIYFVPVVLLLFQPLAAELTYWGMASLQNIGVLVLSAITIYLISGDGSAAGLSFRGTRNLRRYLISGDGSSAGRLLVSFLLTGAAMLTGANGILLLLPVALVLLVKRCYKQAVGWLVTGGFVVELYWTGFIPGVHSGSAAKTTPDVLDSGLSFLGMMGAFVESQRYDYVSVIVGVVFLILVALAVSPKIRALIQLPVASVDRQTIFVLAFSSFILLTMAAIAVNRHLDAILHVSRYKIYPVLLLICLYLLCLDRFRWRVWSIRPVVLLCLIANGIAYKRYLPIIGVHQAYLTLQLNNWLLYRSVDAPTPFIRQYYEQRWTNMYRLGLYKPPTRRYRLSNNRV</sequence>
<accession>A0ABR6W2M9</accession>
<proteinExistence type="predicted"/>
<feature type="transmembrane region" description="Helical" evidence="1">
    <location>
        <begin position="349"/>
        <end position="368"/>
    </location>
</feature>
<evidence type="ECO:0000256" key="1">
    <source>
        <dbReference type="SAM" id="Phobius"/>
    </source>
</evidence>
<name>A0ABR6W2M9_9BACT</name>
<feature type="transmembrane region" description="Helical" evidence="1">
    <location>
        <begin position="87"/>
        <end position="107"/>
    </location>
</feature>
<reference evidence="2 3" key="1">
    <citation type="submission" date="2019-06" db="EMBL/GenBank/DDBJ databases">
        <title>Spirosoma utsteinense sp. nov. isolated from Antarctic ice-free soils.</title>
        <authorList>
            <person name="Tahon G."/>
        </authorList>
    </citation>
    <scope>NUCLEOTIDE SEQUENCE [LARGE SCALE GENOMIC DNA]</scope>
    <source>
        <strain evidence="2 3">LMG 31447</strain>
    </source>
</reference>
<keyword evidence="1" id="KW-1133">Transmembrane helix</keyword>
<keyword evidence="3" id="KW-1185">Reference proteome</keyword>
<dbReference type="Proteomes" id="UP000700732">
    <property type="component" value="Unassembled WGS sequence"/>
</dbReference>
<keyword evidence="1" id="KW-0472">Membrane</keyword>
<feature type="transmembrane region" description="Helical" evidence="1">
    <location>
        <begin position="374"/>
        <end position="390"/>
    </location>
</feature>
<feature type="transmembrane region" description="Helical" evidence="1">
    <location>
        <begin position="5"/>
        <end position="22"/>
    </location>
</feature>
<evidence type="ECO:0000313" key="3">
    <source>
        <dbReference type="Proteomes" id="UP000700732"/>
    </source>
</evidence>
<evidence type="ECO:0000313" key="2">
    <source>
        <dbReference type="EMBL" id="MBC3790408.1"/>
    </source>
</evidence>
<feature type="transmembrane region" description="Helical" evidence="1">
    <location>
        <begin position="188"/>
        <end position="213"/>
    </location>
</feature>
<feature type="transmembrane region" description="Helical" evidence="1">
    <location>
        <begin position="279"/>
        <end position="298"/>
    </location>
</feature>
<feature type="transmembrane region" description="Helical" evidence="1">
    <location>
        <begin position="318"/>
        <end position="337"/>
    </location>
</feature>
<evidence type="ECO:0008006" key="4">
    <source>
        <dbReference type="Google" id="ProtNLM"/>
    </source>
</evidence>
<keyword evidence="1" id="KW-0812">Transmembrane</keyword>
<gene>
    <name evidence="2" type="ORF">FH603_897</name>
</gene>
<feature type="transmembrane region" description="Helical" evidence="1">
    <location>
        <begin position="114"/>
        <end position="137"/>
    </location>
</feature>
<dbReference type="RefSeq" id="WP_186736242.1">
    <property type="nucleotide sequence ID" value="NZ_VFIA01000004.1"/>
</dbReference>
<organism evidence="2 3">
    <name type="scientific">Spirosoma utsteinense</name>
    <dbReference type="NCBI Taxonomy" id="2585773"/>
    <lineage>
        <taxon>Bacteria</taxon>
        <taxon>Pseudomonadati</taxon>
        <taxon>Bacteroidota</taxon>
        <taxon>Cytophagia</taxon>
        <taxon>Cytophagales</taxon>
        <taxon>Cytophagaceae</taxon>
        <taxon>Spirosoma</taxon>
    </lineage>
</organism>
<dbReference type="EMBL" id="VFIA01000004">
    <property type="protein sequence ID" value="MBC3790408.1"/>
    <property type="molecule type" value="Genomic_DNA"/>
</dbReference>